<dbReference type="Proteomes" id="UP001627154">
    <property type="component" value="Unassembled WGS sequence"/>
</dbReference>
<gene>
    <name evidence="1" type="ORF">TKK_015736</name>
</gene>
<proteinExistence type="predicted"/>
<dbReference type="EMBL" id="JBJJXI010000123">
    <property type="protein sequence ID" value="KAL3389528.1"/>
    <property type="molecule type" value="Genomic_DNA"/>
</dbReference>
<evidence type="ECO:0008006" key="3">
    <source>
        <dbReference type="Google" id="ProtNLM"/>
    </source>
</evidence>
<sequence>MANLGLLRGLMEAGLSDTVFGERLGINRSTVWRWRARLNADLPLEDGRCGNSDLQKVNDEELLGAVGRLEREPFESLEHMNREVNFGVMTKTLSKAIYQHTEFKRCLRGFGIRASHALRSAVCDMNEDLEVLNHPRRLAFSSKKKKIRGHHCEVPLVALDPSASCQLLLECTGPVYETIQKCCTNEKSKTHLFTFPTVSDAVNFAQHQNRVILSPVWSTALNNQEDNSPQGLKL</sequence>
<dbReference type="AlphaFoldDB" id="A0ABD2W991"/>
<comment type="caution">
    <text evidence="1">The sequence shown here is derived from an EMBL/GenBank/DDBJ whole genome shotgun (WGS) entry which is preliminary data.</text>
</comment>
<name>A0ABD2W991_9HYME</name>
<reference evidence="1 2" key="1">
    <citation type="journal article" date="2024" name="bioRxiv">
        <title>A reference genome for Trichogramma kaykai: A tiny desert-dwelling parasitoid wasp with competing sex-ratio distorters.</title>
        <authorList>
            <person name="Culotta J."/>
            <person name="Lindsey A.R."/>
        </authorList>
    </citation>
    <scope>NUCLEOTIDE SEQUENCE [LARGE SCALE GENOMIC DNA]</scope>
    <source>
        <strain evidence="1 2">KSX58</strain>
    </source>
</reference>
<keyword evidence="2" id="KW-1185">Reference proteome</keyword>
<accession>A0ABD2W991</accession>
<evidence type="ECO:0000313" key="2">
    <source>
        <dbReference type="Proteomes" id="UP001627154"/>
    </source>
</evidence>
<protein>
    <recommendedName>
        <fullName evidence="3">NADH dehydrogenase [ubiquinone] iron-sulfur protein 4, mitochondrial</fullName>
    </recommendedName>
</protein>
<organism evidence="1 2">
    <name type="scientific">Trichogramma kaykai</name>
    <dbReference type="NCBI Taxonomy" id="54128"/>
    <lineage>
        <taxon>Eukaryota</taxon>
        <taxon>Metazoa</taxon>
        <taxon>Ecdysozoa</taxon>
        <taxon>Arthropoda</taxon>
        <taxon>Hexapoda</taxon>
        <taxon>Insecta</taxon>
        <taxon>Pterygota</taxon>
        <taxon>Neoptera</taxon>
        <taxon>Endopterygota</taxon>
        <taxon>Hymenoptera</taxon>
        <taxon>Apocrita</taxon>
        <taxon>Proctotrupomorpha</taxon>
        <taxon>Chalcidoidea</taxon>
        <taxon>Trichogrammatidae</taxon>
        <taxon>Trichogramma</taxon>
    </lineage>
</organism>
<evidence type="ECO:0000313" key="1">
    <source>
        <dbReference type="EMBL" id="KAL3389528.1"/>
    </source>
</evidence>